<proteinExistence type="predicted"/>
<feature type="compositionally biased region" description="Polar residues" evidence="1">
    <location>
        <begin position="158"/>
        <end position="181"/>
    </location>
</feature>
<feature type="chain" id="PRO_5035940317" evidence="2">
    <location>
        <begin position="18"/>
        <end position="188"/>
    </location>
</feature>
<evidence type="ECO:0000256" key="2">
    <source>
        <dbReference type="SAM" id="SignalP"/>
    </source>
</evidence>
<gene>
    <name evidence="3" type="ORF">PAPOLLO_LOCUS19466</name>
</gene>
<protein>
    <submittedName>
        <fullName evidence="3">(apollo) hypothetical protein</fullName>
    </submittedName>
</protein>
<feature type="region of interest" description="Disordered" evidence="1">
    <location>
        <begin position="154"/>
        <end position="188"/>
    </location>
</feature>
<keyword evidence="4" id="KW-1185">Reference proteome</keyword>
<dbReference type="OrthoDB" id="7464795at2759"/>
<feature type="signal peptide" evidence="2">
    <location>
        <begin position="1"/>
        <end position="17"/>
    </location>
</feature>
<dbReference type="AlphaFoldDB" id="A0A8S3XPI7"/>
<accession>A0A8S3XPI7</accession>
<keyword evidence="2" id="KW-0732">Signal</keyword>
<organism evidence="3 4">
    <name type="scientific">Parnassius apollo</name>
    <name type="common">Apollo butterfly</name>
    <name type="synonym">Papilio apollo</name>
    <dbReference type="NCBI Taxonomy" id="110799"/>
    <lineage>
        <taxon>Eukaryota</taxon>
        <taxon>Metazoa</taxon>
        <taxon>Ecdysozoa</taxon>
        <taxon>Arthropoda</taxon>
        <taxon>Hexapoda</taxon>
        <taxon>Insecta</taxon>
        <taxon>Pterygota</taxon>
        <taxon>Neoptera</taxon>
        <taxon>Endopterygota</taxon>
        <taxon>Lepidoptera</taxon>
        <taxon>Glossata</taxon>
        <taxon>Ditrysia</taxon>
        <taxon>Papilionoidea</taxon>
        <taxon>Papilionidae</taxon>
        <taxon>Parnassiinae</taxon>
        <taxon>Parnassini</taxon>
        <taxon>Parnassius</taxon>
        <taxon>Parnassius</taxon>
    </lineage>
</organism>
<evidence type="ECO:0000313" key="4">
    <source>
        <dbReference type="Proteomes" id="UP000691718"/>
    </source>
</evidence>
<evidence type="ECO:0000256" key="1">
    <source>
        <dbReference type="SAM" id="MobiDB-lite"/>
    </source>
</evidence>
<comment type="caution">
    <text evidence="3">The sequence shown here is derived from an EMBL/GenBank/DDBJ whole genome shotgun (WGS) entry which is preliminary data.</text>
</comment>
<dbReference type="Proteomes" id="UP000691718">
    <property type="component" value="Unassembled WGS sequence"/>
</dbReference>
<sequence length="188" mass="21299">MMLCLLMGLAWVGSCQTALLCDRTREPAFFWLDEPRHCDETGGAPAKLKITTDQVTSFRVKGWIILLQEFECTTHYFVWGSYSMTHNFMPDNADLRDMPDPVCPEGYIQYTNLQDLLKLCEWAWPTSVSVNKKVCKISSGMMENSPGGFFVEGPDPAASTTPARQTQDFFSYTHPPSTSLRTEVDHLR</sequence>
<name>A0A8S3XPI7_PARAO</name>
<reference evidence="3" key="1">
    <citation type="submission" date="2021-04" db="EMBL/GenBank/DDBJ databases">
        <authorList>
            <person name="Tunstrom K."/>
        </authorList>
    </citation>
    <scope>NUCLEOTIDE SEQUENCE</scope>
</reference>
<dbReference type="EMBL" id="CAJQZP010001208">
    <property type="protein sequence ID" value="CAG5030420.1"/>
    <property type="molecule type" value="Genomic_DNA"/>
</dbReference>
<evidence type="ECO:0000313" key="3">
    <source>
        <dbReference type="EMBL" id="CAG5030420.1"/>
    </source>
</evidence>